<sequence>MNKDQQFPFKKSYESDGVMGKDKKKTEQRKKQNEDEVDETMFFNITESSE</sequence>
<evidence type="ECO:0000313" key="2">
    <source>
        <dbReference type="EMBL" id="MDC3420191.1"/>
    </source>
</evidence>
<dbReference type="Proteomes" id="UP001145072">
    <property type="component" value="Unassembled WGS sequence"/>
</dbReference>
<keyword evidence="3" id="KW-1185">Reference proteome</keyword>
<proteinExistence type="predicted"/>
<accession>A0A9X4AHQ1</accession>
<evidence type="ECO:0000313" key="3">
    <source>
        <dbReference type="Proteomes" id="UP001145072"/>
    </source>
</evidence>
<feature type="region of interest" description="Disordered" evidence="1">
    <location>
        <begin position="1"/>
        <end position="37"/>
    </location>
</feature>
<comment type="caution">
    <text evidence="2">The sequence shown here is derived from an EMBL/GenBank/DDBJ whole genome shotgun (WGS) entry which is preliminary data.</text>
</comment>
<name>A0A9X4AHQ1_9BACI</name>
<reference evidence="2" key="1">
    <citation type="submission" date="2022-06" db="EMBL/GenBank/DDBJ databases">
        <title>Aquibacillus sp. a new bacterium isolated from soil saline samples.</title>
        <authorList>
            <person name="Galisteo C."/>
            <person name="De La Haba R."/>
            <person name="Sanchez-Porro C."/>
            <person name="Ventosa A."/>
        </authorList>
    </citation>
    <scope>NUCLEOTIDE SEQUENCE</scope>
    <source>
        <strain evidence="2">JCM 12387</strain>
    </source>
</reference>
<organism evidence="2 3">
    <name type="scientific">Aquibacillus koreensis</name>
    <dbReference type="NCBI Taxonomy" id="279446"/>
    <lineage>
        <taxon>Bacteria</taxon>
        <taxon>Bacillati</taxon>
        <taxon>Bacillota</taxon>
        <taxon>Bacilli</taxon>
        <taxon>Bacillales</taxon>
        <taxon>Bacillaceae</taxon>
        <taxon>Aquibacillus</taxon>
    </lineage>
</organism>
<protein>
    <submittedName>
        <fullName evidence="2">Uncharacterized protein</fullName>
    </submittedName>
</protein>
<dbReference type="RefSeq" id="WP_259868674.1">
    <property type="nucleotide sequence ID" value="NZ_JAMQJZ010000004.1"/>
</dbReference>
<feature type="compositionally biased region" description="Basic and acidic residues" evidence="1">
    <location>
        <begin position="11"/>
        <end position="34"/>
    </location>
</feature>
<dbReference type="AlphaFoldDB" id="A0A9X4AHQ1"/>
<dbReference type="EMBL" id="JAMQJZ010000004">
    <property type="protein sequence ID" value="MDC3420191.1"/>
    <property type="molecule type" value="Genomic_DNA"/>
</dbReference>
<gene>
    <name evidence="2" type="ORF">NC661_07385</name>
</gene>
<evidence type="ECO:0000256" key="1">
    <source>
        <dbReference type="SAM" id="MobiDB-lite"/>
    </source>
</evidence>